<organism evidence="1 2">
    <name type="scientific">Digitaria exilis</name>
    <dbReference type="NCBI Taxonomy" id="1010633"/>
    <lineage>
        <taxon>Eukaryota</taxon>
        <taxon>Viridiplantae</taxon>
        <taxon>Streptophyta</taxon>
        <taxon>Embryophyta</taxon>
        <taxon>Tracheophyta</taxon>
        <taxon>Spermatophyta</taxon>
        <taxon>Magnoliopsida</taxon>
        <taxon>Liliopsida</taxon>
        <taxon>Poales</taxon>
        <taxon>Poaceae</taxon>
        <taxon>PACMAD clade</taxon>
        <taxon>Panicoideae</taxon>
        <taxon>Panicodae</taxon>
        <taxon>Paniceae</taxon>
        <taxon>Anthephorinae</taxon>
        <taxon>Digitaria</taxon>
    </lineage>
</organism>
<keyword evidence="2" id="KW-1185">Reference proteome</keyword>
<gene>
    <name evidence="1" type="ORF">HU200_064306</name>
</gene>
<reference evidence="1" key="1">
    <citation type="submission" date="2020-07" db="EMBL/GenBank/DDBJ databases">
        <title>Genome sequence and genetic diversity analysis of an under-domesticated orphan crop, white fonio (Digitaria exilis).</title>
        <authorList>
            <person name="Bennetzen J.L."/>
            <person name="Chen S."/>
            <person name="Ma X."/>
            <person name="Wang X."/>
            <person name="Yssel A.E.J."/>
            <person name="Chaluvadi S.R."/>
            <person name="Johnson M."/>
            <person name="Gangashetty P."/>
            <person name="Hamidou F."/>
            <person name="Sanogo M.D."/>
            <person name="Zwaenepoel A."/>
            <person name="Wallace J."/>
            <person name="Van De Peer Y."/>
            <person name="Van Deynze A."/>
        </authorList>
    </citation>
    <scope>NUCLEOTIDE SEQUENCE</scope>
    <source>
        <tissue evidence="1">Leaves</tissue>
    </source>
</reference>
<evidence type="ECO:0000313" key="2">
    <source>
        <dbReference type="Proteomes" id="UP000636709"/>
    </source>
</evidence>
<comment type="caution">
    <text evidence="1">The sequence shown here is derived from an EMBL/GenBank/DDBJ whole genome shotgun (WGS) entry which is preliminary data.</text>
</comment>
<proteinExistence type="predicted"/>
<accession>A0A835A257</accession>
<protein>
    <submittedName>
        <fullName evidence="1">Uncharacterized protein</fullName>
    </submittedName>
</protein>
<evidence type="ECO:0000313" key="1">
    <source>
        <dbReference type="EMBL" id="KAF8649462.1"/>
    </source>
</evidence>
<name>A0A835A257_9POAL</name>
<dbReference type="EMBL" id="JACEFO010002760">
    <property type="protein sequence ID" value="KAF8649462.1"/>
    <property type="molecule type" value="Genomic_DNA"/>
</dbReference>
<sequence length="26" mass="3035">MHFPSLLIRRTGCALIVSYSSQLFFF</sequence>
<dbReference type="Proteomes" id="UP000636709">
    <property type="component" value="Unassembled WGS sequence"/>
</dbReference>
<dbReference type="AlphaFoldDB" id="A0A835A257"/>